<evidence type="ECO:0000256" key="4">
    <source>
        <dbReference type="ARBA" id="ARBA00005189"/>
    </source>
</evidence>
<feature type="transmembrane region" description="Helical" evidence="19">
    <location>
        <begin position="146"/>
        <end position="164"/>
    </location>
</feature>
<dbReference type="AlphaFoldDB" id="A0A1H7ACU9"/>
<comment type="pathway">
    <text evidence="4">Lipid metabolism.</text>
</comment>
<keyword evidence="12 18" id="KW-0548">Nucleotidyltransferase</keyword>
<accession>A0A1H7ACU9</accession>
<feature type="transmembrane region" description="Helical" evidence="19">
    <location>
        <begin position="106"/>
        <end position="126"/>
    </location>
</feature>
<evidence type="ECO:0000256" key="15">
    <source>
        <dbReference type="ARBA" id="ARBA00023136"/>
    </source>
</evidence>
<evidence type="ECO:0000256" key="6">
    <source>
        <dbReference type="ARBA" id="ARBA00012487"/>
    </source>
</evidence>
<dbReference type="EMBL" id="FNZK01000012">
    <property type="protein sequence ID" value="SEJ63421.1"/>
    <property type="molecule type" value="Genomic_DNA"/>
</dbReference>
<keyword evidence="21" id="KW-1185">Reference proteome</keyword>
<evidence type="ECO:0000256" key="14">
    <source>
        <dbReference type="ARBA" id="ARBA00023098"/>
    </source>
</evidence>
<evidence type="ECO:0000256" key="18">
    <source>
        <dbReference type="RuleBase" id="RU003938"/>
    </source>
</evidence>
<dbReference type="GO" id="GO:0004605">
    <property type="term" value="F:phosphatidate cytidylyltransferase activity"/>
    <property type="evidence" value="ECO:0007669"/>
    <property type="project" value="UniProtKB-EC"/>
</dbReference>
<keyword evidence="9" id="KW-0444">Lipid biosynthesis</keyword>
<proteinExistence type="inferred from homology"/>
<evidence type="ECO:0000256" key="9">
    <source>
        <dbReference type="ARBA" id="ARBA00022516"/>
    </source>
</evidence>
<evidence type="ECO:0000256" key="8">
    <source>
        <dbReference type="ARBA" id="ARBA00022475"/>
    </source>
</evidence>
<evidence type="ECO:0000256" key="2">
    <source>
        <dbReference type="ARBA" id="ARBA00004651"/>
    </source>
</evidence>
<dbReference type="GO" id="GO:0005886">
    <property type="term" value="C:plasma membrane"/>
    <property type="evidence" value="ECO:0007669"/>
    <property type="project" value="UniProtKB-SubCell"/>
</dbReference>
<gene>
    <name evidence="20" type="ORF">SAMN05660742_11275</name>
</gene>
<reference evidence="20 21" key="1">
    <citation type="submission" date="2016-10" db="EMBL/GenBank/DDBJ databases">
        <authorList>
            <person name="de Groot N.N."/>
        </authorList>
    </citation>
    <scope>NUCLEOTIDE SEQUENCE [LARGE SCALE GENOMIC DNA]</scope>
    <source>
        <strain evidence="20 21">DSM 2179</strain>
    </source>
</reference>
<feature type="transmembrane region" description="Helical" evidence="19">
    <location>
        <begin position="78"/>
        <end position="94"/>
    </location>
</feature>
<dbReference type="Proteomes" id="UP000199662">
    <property type="component" value="Unassembled WGS sequence"/>
</dbReference>
<keyword evidence="13 19" id="KW-1133">Transmembrane helix</keyword>
<feature type="transmembrane region" description="Helical" evidence="19">
    <location>
        <begin position="6"/>
        <end position="39"/>
    </location>
</feature>
<evidence type="ECO:0000256" key="3">
    <source>
        <dbReference type="ARBA" id="ARBA00005119"/>
    </source>
</evidence>
<evidence type="ECO:0000256" key="12">
    <source>
        <dbReference type="ARBA" id="ARBA00022695"/>
    </source>
</evidence>
<dbReference type="GO" id="GO:0016024">
    <property type="term" value="P:CDP-diacylglycerol biosynthetic process"/>
    <property type="evidence" value="ECO:0007669"/>
    <property type="project" value="UniProtKB-UniPathway"/>
</dbReference>
<dbReference type="EC" id="2.7.7.41" evidence="6 18"/>
<evidence type="ECO:0000256" key="16">
    <source>
        <dbReference type="ARBA" id="ARBA00023209"/>
    </source>
</evidence>
<comment type="pathway">
    <text evidence="3 18">Phospholipid metabolism; CDP-diacylglycerol biosynthesis; CDP-diacylglycerol from sn-glycerol 3-phosphate: step 3/3.</text>
</comment>
<keyword evidence="8" id="KW-1003">Cell membrane</keyword>
<keyword evidence="15 19" id="KW-0472">Membrane</keyword>
<name>A0A1H7ACU9_9FIRM</name>
<evidence type="ECO:0000313" key="21">
    <source>
        <dbReference type="Proteomes" id="UP000199662"/>
    </source>
</evidence>
<evidence type="ECO:0000256" key="7">
    <source>
        <dbReference type="ARBA" id="ARBA00019373"/>
    </source>
</evidence>
<evidence type="ECO:0000256" key="17">
    <source>
        <dbReference type="ARBA" id="ARBA00023264"/>
    </source>
</evidence>
<comment type="subcellular location">
    <subcellularLocation>
        <location evidence="2">Cell membrane</location>
        <topology evidence="2">Multi-pass membrane protein</topology>
    </subcellularLocation>
</comment>
<sequence length="275" mass="30086">MLVKRIITGLIGMITAVYVINFGDWVFSAAIVILALTAWHEYYRAFSYMGMKLTYFGGMAAVFFTLACAWQGNSDELLAVIMFATLLILSKAVLYHDKFTIQEACISIAGICYVALSFSHLILLRFTGSEVFVHSTLGNVSLGCSFIWLAFIGTWASDTFAFFAGSLFGKTKLCPQISPGKTVEGFIGGVLGTSLSLMGLGMLFNFSLIHMAILGVLIALVATVGDLVESSFKRFTGIKDSGQILPGHGGVLDRFDSIMFTVPFVYYYVQIFKIF</sequence>
<dbReference type="Pfam" id="PF01148">
    <property type="entry name" value="CTP_transf_1"/>
    <property type="match status" value="1"/>
</dbReference>
<keyword evidence="14" id="KW-0443">Lipid metabolism</keyword>
<keyword evidence="11 18" id="KW-0812">Transmembrane</keyword>
<evidence type="ECO:0000256" key="13">
    <source>
        <dbReference type="ARBA" id="ARBA00022989"/>
    </source>
</evidence>
<comment type="similarity">
    <text evidence="5 18">Belongs to the CDS family.</text>
</comment>
<evidence type="ECO:0000256" key="1">
    <source>
        <dbReference type="ARBA" id="ARBA00001698"/>
    </source>
</evidence>
<keyword evidence="17" id="KW-1208">Phospholipid metabolism</keyword>
<evidence type="ECO:0000256" key="10">
    <source>
        <dbReference type="ARBA" id="ARBA00022679"/>
    </source>
</evidence>
<evidence type="ECO:0000256" key="11">
    <source>
        <dbReference type="ARBA" id="ARBA00022692"/>
    </source>
</evidence>
<dbReference type="RefSeq" id="WP_091832216.1">
    <property type="nucleotide sequence ID" value="NZ_FNZK01000012.1"/>
</dbReference>
<evidence type="ECO:0000256" key="5">
    <source>
        <dbReference type="ARBA" id="ARBA00010185"/>
    </source>
</evidence>
<dbReference type="STRING" id="84035.SAMN05660742_11275"/>
<dbReference type="PANTHER" id="PTHR46382">
    <property type="entry name" value="PHOSPHATIDATE CYTIDYLYLTRANSFERASE"/>
    <property type="match status" value="1"/>
</dbReference>
<keyword evidence="10 18" id="KW-0808">Transferase</keyword>
<evidence type="ECO:0000313" key="20">
    <source>
        <dbReference type="EMBL" id="SEJ63421.1"/>
    </source>
</evidence>
<dbReference type="InterPro" id="IPR000374">
    <property type="entry name" value="PC_trans"/>
</dbReference>
<feature type="transmembrane region" description="Helical" evidence="19">
    <location>
        <begin position="209"/>
        <end position="228"/>
    </location>
</feature>
<protein>
    <recommendedName>
        <fullName evidence="7 18">Phosphatidate cytidylyltransferase</fullName>
        <ecNumber evidence="6 18">2.7.7.41</ecNumber>
    </recommendedName>
</protein>
<evidence type="ECO:0000256" key="19">
    <source>
        <dbReference type="SAM" id="Phobius"/>
    </source>
</evidence>
<dbReference type="PANTHER" id="PTHR46382:SF1">
    <property type="entry name" value="PHOSPHATIDATE CYTIDYLYLTRANSFERASE"/>
    <property type="match status" value="1"/>
</dbReference>
<keyword evidence="16" id="KW-0594">Phospholipid biosynthesis</keyword>
<comment type="catalytic activity">
    <reaction evidence="1 18">
        <text>a 1,2-diacyl-sn-glycero-3-phosphate + CTP + H(+) = a CDP-1,2-diacyl-sn-glycerol + diphosphate</text>
        <dbReference type="Rhea" id="RHEA:16229"/>
        <dbReference type="ChEBI" id="CHEBI:15378"/>
        <dbReference type="ChEBI" id="CHEBI:33019"/>
        <dbReference type="ChEBI" id="CHEBI:37563"/>
        <dbReference type="ChEBI" id="CHEBI:58332"/>
        <dbReference type="ChEBI" id="CHEBI:58608"/>
        <dbReference type="EC" id="2.7.7.41"/>
    </reaction>
</comment>
<dbReference type="UniPathway" id="UPA00557">
    <property type="reaction ID" value="UER00614"/>
</dbReference>
<feature type="transmembrane region" description="Helical" evidence="19">
    <location>
        <begin position="185"/>
        <end position="203"/>
    </location>
</feature>
<dbReference type="PROSITE" id="PS01315">
    <property type="entry name" value="CDS"/>
    <property type="match status" value="1"/>
</dbReference>
<feature type="transmembrane region" description="Helical" evidence="19">
    <location>
        <begin position="51"/>
        <end position="72"/>
    </location>
</feature>
<organism evidence="20 21">
    <name type="scientific">Propionispira arboris</name>
    <dbReference type="NCBI Taxonomy" id="84035"/>
    <lineage>
        <taxon>Bacteria</taxon>
        <taxon>Bacillati</taxon>
        <taxon>Bacillota</taxon>
        <taxon>Negativicutes</taxon>
        <taxon>Selenomonadales</taxon>
        <taxon>Selenomonadaceae</taxon>
        <taxon>Propionispira</taxon>
    </lineage>
</organism>